<name>A0ABT8L2P4_9BACT</name>
<dbReference type="RefSeq" id="WP_346757360.1">
    <property type="nucleotide sequence ID" value="NZ_JAUJEB010000001.1"/>
</dbReference>
<evidence type="ECO:0000313" key="2">
    <source>
        <dbReference type="Proteomes" id="UP001172083"/>
    </source>
</evidence>
<proteinExistence type="predicted"/>
<protein>
    <submittedName>
        <fullName evidence="1">DUF2116 family Zn-ribbon domain-containing protein</fullName>
    </submittedName>
</protein>
<sequence length="122" mass="14247">MQLPKRKCLDCGSPIHGRADKKFCTEQCRNSYYNQRNRDANLQVRNINNILRKNRRILVALNPSGKCQVHRDRLLAGGFNFEYLTSYRQTPSGTVYYCYEHGYMNLEKGLVALTVKTKRKKT</sequence>
<evidence type="ECO:0000313" key="1">
    <source>
        <dbReference type="EMBL" id="MDN5212035.1"/>
    </source>
</evidence>
<gene>
    <name evidence="1" type="ORF">QQ020_08230</name>
</gene>
<organism evidence="1 2">
    <name type="scientific">Agaribacillus aureus</name>
    <dbReference type="NCBI Taxonomy" id="3051825"/>
    <lineage>
        <taxon>Bacteria</taxon>
        <taxon>Pseudomonadati</taxon>
        <taxon>Bacteroidota</taxon>
        <taxon>Cytophagia</taxon>
        <taxon>Cytophagales</taxon>
        <taxon>Splendidivirgaceae</taxon>
        <taxon>Agaribacillus</taxon>
    </lineage>
</organism>
<accession>A0ABT8L2P4</accession>
<keyword evidence="2" id="KW-1185">Reference proteome</keyword>
<reference evidence="1" key="1">
    <citation type="submission" date="2023-06" db="EMBL/GenBank/DDBJ databases">
        <title>Genomic of Agaribacillus aureum.</title>
        <authorList>
            <person name="Wang G."/>
        </authorList>
    </citation>
    <scope>NUCLEOTIDE SEQUENCE</scope>
    <source>
        <strain evidence="1">BMA12</strain>
    </source>
</reference>
<dbReference type="EMBL" id="JAUJEB010000001">
    <property type="protein sequence ID" value="MDN5212035.1"/>
    <property type="molecule type" value="Genomic_DNA"/>
</dbReference>
<comment type="caution">
    <text evidence="1">The sequence shown here is derived from an EMBL/GenBank/DDBJ whole genome shotgun (WGS) entry which is preliminary data.</text>
</comment>
<dbReference type="Proteomes" id="UP001172083">
    <property type="component" value="Unassembled WGS sequence"/>
</dbReference>